<proteinExistence type="predicted"/>
<dbReference type="Pfam" id="PF01903">
    <property type="entry name" value="CbiX"/>
    <property type="match status" value="2"/>
</dbReference>
<keyword evidence="3" id="KW-0479">Metal-binding</keyword>
<evidence type="ECO:0000256" key="6">
    <source>
        <dbReference type="ARBA" id="ARBA00023239"/>
    </source>
</evidence>
<dbReference type="GO" id="GO:0019354">
    <property type="term" value="P:siroheme biosynthetic process"/>
    <property type="evidence" value="ECO:0007669"/>
    <property type="project" value="UniProtKB-UniPathway"/>
</dbReference>
<dbReference type="RefSeq" id="WP_021106220.1">
    <property type="nucleotide sequence ID" value="NZ_LT906441.1"/>
</dbReference>
<dbReference type="Pfam" id="PF13241">
    <property type="entry name" value="NAD_binding_7"/>
    <property type="match status" value="1"/>
</dbReference>
<dbReference type="EMBL" id="LT906441">
    <property type="protein sequence ID" value="SNV32221.1"/>
    <property type="molecule type" value="Genomic_DNA"/>
</dbReference>
<organism evidence="9 10">
    <name type="scientific">Cutibacterium granulosum</name>
    <dbReference type="NCBI Taxonomy" id="33011"/>
    <lineage>
        <taxon>Bacteria</taxon>
        <taxon>Bacillati</taxon>
        <taxon>Actinomycetota</taxon>
        <taxon>Actinomycetes</taxon>
        <taxon>Propionibacteriales</taxon>
        <taxon>Propionibacteriaceae</taxon>
        <taxon>Cutibacterium</taxon>
    </lineage>
</organism>
<dbReference type="Gene3D" id="3.40.50.720">
    <property type="entry name" value="NAD(P)-binding Rossmann-like Domain"/>
    <property type="match status" value="1"/>
</dbReference>
<dbReference type="UniPathway" id="UPA00262">
    <property type="reaction ID" value="UER00222"/>
</dbReference>
<dbReference type="AlphaFoldDB" id="A0A239WCI2"/>
<evidence type="ECO:0000313" key="9">
    <source>
        <dbReference type="EMBL" id="SNV32221.1"/>
    </source>
</evidence>
<dbReference type="InterPro" id="IPR002762">
    <property type="entry name" value="CbiX-like"/>
</dbReference>
<dbReference type="GO" id="GO:0046872">
    <property type="term" value="F:metal ion binding"/>
    <property type="evidence" value="ECO:0007669"/>
    <property type="project" value="UniProtKB-KW"/>
</dbReference>
<dbReference type="SUPFAM" id="SSF51735">
    <property type="entry name" value="NAD(P)-binding Rossmann-fold domains"/>
    <property type="match status" value="1"/>
</dbReference>
<reference evidence="9 10" key="1">
    <citation type="submission" date="2017-06" db="EMBL/GenBank/DDBJ databases">
        <authorList>
            <consortium name="Pathogen Informatics"/>
        </authorList>
    </citation>
    <scope>NUCLEOTIDE SEQUENCE [LARGE SCALE GENOMIC DNA]</scope>
    <source>
        <strain evidence="9 10">NCTC11865</strain>
    </source>
</reference>
<dbReference type="SUPFAM" id="SSF53800">
    <property type="entry name" value="Chelatase"/>
    <property type="match status" value="2"/>
</dbReference>
<dbReference type="NCBIfam" id="TIGR01470">
    <property type="entry name" value="cysG_Nterm"/>
    <property type="match status" value="1"/>
</dbReference>
<name>A0A239WCI2_9ACTN</name>
<evidence type="ECO:0000256" key="8">
    <source>
        <dbReference type="ARBA" id="ARBA00047561"/>
    </source>
</evidence>
<comment type="pathway">
    <text evidence="1">Porphyrin-containing compound metabolism; siroheme biosynthesis; sirohydrochlorin from precorrin-2: step 1/1.</text>
</comment>
<dbReference type="PANTHER" id="PTHR33542">
    <property type="entry name" value="SIROHYDROCHLORIN FERROCHELATASE, CHLOROPLASTIC"/>
    <property type="match status" value="1"/>
</dbReference>
<keyword evidence="7" id="KW-0627">Porphyrin biosynthesis</keyword>
<evidence type="ECO:0000256" key="1">
    <source>
        <dbReference type="ARBA" id="ARBA00005010"/>
    </source>
</evidence>
<sequence>MTDTKIASGTPLVIAAHGTRDESGVAECRALAERVANKLPDVPVELGFVELAEPKIPEAVQAAVAQAPGVSEEPTEGEQPVSAVVVPLMFNTGGHVREDIPEAIDEGRGGARVAYSAPLLPDVRMRKALDRRLAETLAAGEGREQWRARDTAVVLVGRGALVADANASHYTLTRMFWEENDLACVEPAFIQVTRPSVPEALTALHARGAQQIVVQGNFLFPGLLHVWMTEQVQAWQASHPGVEIRIAPVIGDCDEVAEVVVDRYREPLDEVGLGEGAPVYMSGLRLQGRTVLVVGAGHVAERRVARLLDAGADVHVVAPNSGIQLTRMARKGLVNLERRAFQTDDLDGVWFVQALTNDPQVNATVAAEAEKRGIFCVRGDDGRKGSAFTPATQQAGGMTVSVVGDRTPRRSAKIRDEVLRALQG</sequence>
<accession>A0A239WCI2</accession>
<dbReference type="GO" id="GO:0043115">
    <property type="term" value="F:precorrin-2 dehydrogenase activity"/>
    <property type="evidence" value="ECO:0007669"/>
    <property type="project" value="UniProtKB-EC"/>
</dbReference>
<keyword evidence="5" id="KW-0520">NAD</keyword>
<keyword evidence="6 9" id="KW-0456">Lyase</keyword>
<keyword evidence="4" id="KW-0560">Oxidoreductase</keyword>
<dbReference type="EC" id="1.3.1.76" evidence="2"/>
<gene>
    <name evidence="9" type="primary">cbiX</name>
    <name evidence="9" type="ORF">SAMEA4412665_00757</name>
</gene>
<protein>
    <recommendedName>
        <fullName evidence="2">precorrin-2 dehydrogenase</fullName>
        <ecNumber evidence="2">1.3.1.76</ecNumber>
    </recommendedName>
</protein>
<comment type="catalytic activity">
    <reaction evidence="8">
        <text>precorrin-2 + NAD(+) = sirohydrochlorin + NADH + 2 H(+)</text>
        <dbReference type="Rhea" id="RHEA:15613"/>
        <dbReference type="ChEBI" id="CHEBI:15378"/>
        <dbReference type="ChEBI" id="CHEBI:57540"/>
        <dbReference type="ChEBI" id="CHEBI:57945"/>
        <dbReference type="ChEBI" id="CHEBI:58351"/>
        <dbReference type="ChEBI" id="CHEBI:58827"/>
        <dbReference type="EC" id="1.3.1.76"/>
    </reaction>
</comment>
<dbReference type="CDD" id="cd03414">
    <property type="entry name" value="CbiX_SirB_C"/>
    <property type="match status" value="1"/>
</dbReference>
<dbReference type="Gene3D" id="3.40.50.1400">
    <property type="match status" value="2"/>
</dbReference>
<evidence type="ECO:0000256" key="4">
    <source>
        <dbReference type="ARBA" id="ARBA00023002"/>
    </source>
</evidence>
<dbReference type="eggNOG" id="COG1648">
    <property type="taxonomic scope" value="Bacteria"/>
</dbReference>
<dbReference type="InterPro" id="IPR036291">
    <property type="entry name" value="NAD(P)-bd_dom_sf"/>
</dbReference>
<dbReference type="GO" id="GO:0016829">
    <property type="term" value="F:lyase activity"/>
    <property type="evidence" value="ECO:0007669"/>
    <property type="project" value="UniProtKB-KW"/>
</dbReference>
<dbReference type="Proteomes" id="UP000215332">
    <property type="component" value="Chromosome 1"/>
</dbReference>
<evidence type="ECO:0000256" key="2">
    <source>
        <dbReference type="ARBA" id="ARBA00012400"/>
    </source>
</evidence>
<dbReference type="CDD" id="cd03416">
    <property type="entry name" value="CbiX_SirB_N"/>
    <property type="match status" value="1"/>
</dbReference>
<evidence type="ECO:0000256" key="5">
    <source>
        <dbReference type="ARBA" id="ARBA00023027"/>
    </source>
</evidence>
<evidence type="ECO:0000313" key="10">
    <source>
        <dbReference type="Proteomes" id="UP000215332"/>
    </source>
</evidence>
<dbReference type="eggNOG" id="COG2138">
    <property type="taxonomic scope" value="Bacteria"/>
</dbReference>
<dbReference type="InterPro" id="IPR006367">
    <property type="entry name" value="Sirohaem_synthase_N"/>
</dbReference>
<dbReference type="KEGG" id="cgrn:4412665_00757"/>
<dbReference type="InterPro" id="IPR050963">
    <property type="entry name" value="Sirohydro_Cobaltochel/CbiX"/>
</dbReference>
<dbReference type="PANTHER" id="PTHR33542:SF3">
    <property type="entry name" value="SIROHYDROCHLORIN FERROCHELATASE, CHLOROPLASTIC"/>
    <property type="match status" value="1"/>
</dbReference>
<evidence type="ECO:0000256" key="3">
    <source>
        <dbReference type="ARBA" id="ARBA00022723"/>
    </source>
</evidence>
<evidence type="ECO:0000256" key="7">
    <source>
        <dbReference type="ARBA" id="ARBA00023244"/>
    </source>
</evidence>